<evidence type="ECO:0000313" key="2">
    <source>
        <dbReference type="EMBL" id="KAH7969597.1"/>
    </source>
</evidence>
<organism evidence="2 3">
    <name type="scientific">Rhipicephalus sanguineus</name>
    <name type="common">Brown dog tick</name>
    <name type="synonym">Ixodes sanguineus</name>
    <dbReference type="NCBI Taxonomy" id="34632"/>
    <lineage>
        <taxon>Eukaryota</taxon>
        <taxon>Metazoa</taxon>
        <taxon>Ecdysozoa</taxon>
        <taxon>Arthropoda</taxon>
        <taxon>Chelicerata</taxon>
        <taxon>Arachnida</taxon>
        <taxon>Acari</taxon>
        <taxon>Parasitiformes</taxon>
        <taxon>Ixodida</taxon>
        <taxon>Ixodoidea</taxon>
        <taxon>Ixodidae</taxon>
        <taxon>Rhipicephalinae</taxon>
        <taxon>Rhipicephalus</taxon>
        <taxon>Rhipicephalus</taxon>
    </lineage>
</organism>
<evidence type="ECO:0000313" key="3">
    <source>
        <dbReference type="Proteomes" id="UP000821837"/>
    </source>
</evidence>
<feature type="compositionally biased region" description="Basic residues" evidence="1">
    <location>
        <begin position="116"/>
        <end position="137"/>
    </location>
</feature>
<name>A0A9D4QAB4_RHISA</name>
<feature type="region of interest" description="Disordered" evidence="1">
    <location>
        <begin position="1"/>
        <end position="183"/>
    </location>
</feature>
<dbReference type="AlphaFoldDB" id="A0A9D4QAB4"/>
<reference evidence="2" key="1">
    <citation type="journal article" date="2020" name="Cell">
        <title>Large-Scale Comparative Analyses of Tick Genomes Elucidate Their Genetic Diversity and Vector Capacities.</title>
        <authorList>
            <consortium name="Tick Genome and Microbiome Consortium (TIGMIC)"/>
            <person name="Jia N."/>
            <person name="Wang J."/>
            <person name="Shi W."/>
            <person name="Du L."/>
            <person name="Sun Y."/>
            <person name="Zhan W."/>
            <person name="Jiang J.F."/>
            <person name="Wang Q."/>
            <person name="Zhang B."/>
            <person name="Ji P."/>
            <person name="Bell-Sakyi L."/>
            <person name="Cui X.M."/>
            <person name="Yuan T.T."/>
            <person name="Jiang B.G."/>
            <person name="Yang W.F."/>
            <person name="Lam T.T."/>
            <person name="Chang Q.C."/>
            <person name="Ding S.J."/>
            <person name="Wang X.J."/>
            <person name="Zhu J.G."/>
            <person name="Ruan X.D."/>
            <person name="Zhao L."/>
            <person name="Wei J.T."/>
            <person name="Ye R.Z."/>
            <person name="Que T.C."/>
            <person name="Du C.H."/>
            <person name="Zhou Y.H."/>
            <person name="Cheng J.X."/>
            <person name="Dai P.F."/>
            <person name="Guo W.B."/>
            <person name="Han X.H."/>
            <person name="Huang E.J."/>
            <person name="Li L.F."/>
            <person name="Wei W."/>
            <person name="Gao Y.C."/>
            <person name="Liu J.Z."/>
            <person name="Shao H.Z."/>
            <person name="Wang X."/>
            <person name="Wang C.C."/>
            <person name="Yang T.C."/>
            <person name="Huo Q.B."/>
            <person name="Li W."/>
            <person name="Chen H.Y."/>
            <person name="Chen S.E."/>
            <person name="Zhou L.G."/>
            <person name="Ni X.B."/>
            <person name="Tian J.H."/>
            <person name="Sheng Y."/>
            <person name="Liu T."/>
            <person name="Pan Y.S."/>
            <person name="Xia L.Y."/>
            <person name="Li J."/>
            <person name="Zhao F."/>
            <person name="Cao W.C."/>
        </authorList>
    </citation>
    <scope>NUCLEOTIDE SEQUENCE</scope>
    <source>
        <strain evidence="2">Rsan-2018</strain>
    </source>
</reference>
<comment type="caution">
    <text evidence="2">The sequence shown here is derived from an EMBL/GenBank/DDBJ whole genome shotgun (WGS) entry which is preliminary data.</text>
</comment>
<keyword evidence="3" id="KW-1185">Reference proteome</keyword>
<protein>
    <submittedName>
        <fullName evidence="2">Uncharacterized protein</fullName>
    </submittedName>
</protein>
<feature type="compositionally biased region" description="Acidic residues" evidence="1">
    <location>
        <begin position="142"/>
        <end position="152"/>
    </location>
</feature>
<evidence type="ECO:0000256" key="1">
    <source>
        <dbReference type="SAM" id="MobiDB-lite"/>
    </source>
</evidence>
<feature type="compositionally biased region" description="Basic residues" evidence="1">
    <location>
        <begin position="55"/>
        <end position="69"/>
    </location>
</feature>
<accession>A0A9D4QAB4</accession>
<sequence>MSEPNPDSEREERTEEETKRAEVEKPAADSKEEKETKGDAAPPAKKANAEPARTRPQRKTKSAGARRVRILAATAKEGEALLRELGHKDSSVPDSGCRRTRSQTRCITDAPAARQSARKTPAKPARGAKKGAASKRSKKEESEEDDKEEAASAEEALTTAVYEDGSAGSIKDEDKAALSFCSD</sequence>
<proteinExistence type="predicted"/>
<dbReference type="Proteomes" id="UP000821837">
    <property type="component" value="Unassembled WGS sequence"/>
</dbReference>
<feature type="compositionally biased region" description="Basic and acidic residues" evidence="1">
    <location>
        <begin position="76"/>
        <end position="91"/>
    </location>
</feature>
<gene>
    <name evidence="2" type="ORF">HPB52_020104</name>
</gene>
<feature type="compositionally biased region" description="Basic and acidic residues" evidence="1">
    <location>
        <begin position="7"/>
        <end position="38"/>
    </location>
</feature>
<feature type="compositionally biased region" description="Low complexity" evidence="1">
    <location>
        <begin position="40"/>
        <end position="51"/>
    </location>
</feature>
<reference evidence="2" key="2">
    <citation type="submission" date="2021-09" db="EMBL/GenBank/DDBJ databases">
        <authorList>
            <person name="Jia N."/>
            <person name="Wang J."/>
            <person name="Shi W."/>
            <person name="Du L."/>
            <person name="Sun Y."/>
            <person name="Zhan W."/>
            <person name="Jiang J."/>
            <person name="Wang Q."/>
            <person name="Zhang B."/>
            <person name="Ji P."/>
            <person name="Sakyi L.B."/>
            <person name="Cui X."/>
            <person name="Yuan T."/>
            <person name="Jiang B."/>
            <person name="Yang W."/>
            <person name="Lam T.T.-Y."/>
            <person name="Chang Q."/>
            <person name="Ding S."/>
            <person name="Wang X."/>
            <person name="Zhu J."/>
            <person name="Ruan X."/>
            <person name="Zhao L."/>
            <person name="Wei J."/>
            <person name="Que T."/>
            <person name="Du C."/>
            <person name="Cheng J."/>
            <person name="Dai P."/>
            <person name="Han X."/>
            <person name="Huang E."/>
            <person name="Gao Y."/>
            <person name="Liu J."/>
            <person name="Shao H."/>
            <person name="Ye R."/>
            <person name="Li L."/>
            <person name="Wei W."/>
            <person name="Wang X."/>
            <person name="Wang C."/>
            <person name="Huo Q."/>
            <person name="Li W."/>
            <person name="Guo W."/>
            <person name="Chen H."/>
            <person name="Chen S."/>
            <person name="Zhou L."/>
            <person name="Zhou L."/>
            <person name="Ni X."/>
            <person name="Tian J."/>
            <person name="Zhou Y."/>
            <person name="Sheng Y."/>
            <person name="Liu T."/>
            <person name="Pan Y."/>
            <person name="Xia L."/>
            <person name="Li J."/>
            <person name="Zhao F."/>
            <person name="Cao W."/>
        </authorList>
    </citation>
    <scope>NUCLEOTIDE SEQUENCE</scope>
    <source>
        <strain evidence="2">Rsan-2018</strain>
        <tissue evidence="2">Larvae</tissue>
    </source>
</reference>
<dbReference type="VEuPathDB" id="VectorBase:RSAN_032326"/>
<dbReference type="EMBL" id="JABSTV010001248">
    <property type="protein sequence ID" value="KAH7969597.1"/>
    <property type="molecule type" value="Genomic_DNA"/>
</dbReference>